<dbReference type="InterPro" id="IPR002181">
    <property type="entry name" value="Fibrinogen_a/b/g_C_dom"/>
</dbReference>
<name>C3ZZQ9_BRAFL</name>
<dbReference type="NCBIfam" id="NF040941">
    <property type="entry name" value="GGGWT_bact"/>
    <property type="match status" value="1"/>
</dbReference>
<dbReference type="AlphaFoldDB" id="C3ZZQ9"/>
<accession>C3ZZQ9</accession>
<dbReference type="SMART" id="SM00186">
    <property type="entry name" value="FBG"/>
    <property type="match status" value="1"/>
</dbReference>
<dbReference type="EMBL" id="GG666763">
    <property type="protein sequence ID" value="EEN41969.1"/>
    <property type="molecule type" value="Genomic_DNA"/>
</dbReference>
<dbReference type="InterPro" id="IPR050373">
    <property type="entry name" value="Fibrinogen_C-term_domain"/>
</dbReference>
<dbReference type="PANTHER" id="PTHR19143:SF462">
    <property type="entry name" value="APPLE DOMAIN-CONTAINING PROTEIN"/>
    <property type="match status" value="1"/>
</dbReference>
<dbReference type="Pfam" id="PF00147">
    <property type="entry name" value="Fibrinogen_C"/>
    <property type="match status" value="1"/>
</dbReference>
<proteinExistence type="predicted"/>
<dbReference type="Gene3D" id="3.90.215.10">
    <property type="entry name" value="Gamma Fibrinogen, chain A, domain 1"/>
    <property type="match status" value="1"/>
</dbReference>
<dbReference type="InterPro" id="IPR036056">
    <property type="entry name" value="Fibrinogen-like_C"/>
</dbReference>
<dbReference type="CDD" id="cd00087">
    <property type="entry name" value="FReD"/>
    <property type="match status" value="1"/>
</dbReference>
<protein>
    <recommendedName>
        <fullName evidence="2">Fibrinogen C-terminal domain-containing protein</fullName>
    </recommendedName>
</protein>
<sequence>DCAHIHEQDPSKRSGLYSTMVPGMRTSVITYCDMDNNKEGGGWTVIQRRQTDDSFEKVWNEYKHGFGNPMGTFWWGNEKVHQLTKQKPYHLRVEVQNAAGSKRVAVYEDFKLEDEDSKYTLRVGKYSGTAGDALMTHNGKNPSGEQAWGDSNGVGFSANDKDNDGSKTSECGKQYQSGWWFNQFCPNPANLNGKSTTLS</sequence>
<dbReference type="PROSITE" id="PS51406">
    <property type="entry name" value="FIBRINOGEN_C_2"/>
    <property type="match status" value="1"/>
</dbReference>
<organism>
    <name type="scientific">Branchiostoma floridae</name>
    <name type="common">Florida lancelet</name>
    <name type="synonym">Amphioxus</name>
    <dbReference type="NCBI Taxonomy" id="7739"/>
    <lineage>
        <taxon>Eukaryota</taxon>
        <taxon>Metazoa</taxon>
        <taxon>Chordata</taxon>
        <taxon>Cephalochordata</taxon>
        <taxon>Leptocardii</taxon>
        <taxon>Amphioxiformes</taxon>
        <taxon>Branchiostomatidae</taxon>
        <taxon>Branchiostoma</taxon>
    </lineage>
</organism>
<dbReference type="InterPro" id="IPR014716">
    <property type="entry name" value="Fibrinogen_a/b/g_C_1"/>
</dbReference>
<feature type="region of interest" description="Disordered" evidence="1">
    <location>
        <begin position="136"/>
        <end position="170"/>
    </location>
</feature>
<dbReference type="PANTHER" id="PTHR19143">
    <property type="entry name" value="FIBRINOGEN/TENASCIN/ANGIOPOEITIN"/>
    <property type="match status" value="1"/>
</dbReference>
<reference evidence="3" key="1">
    <citation type="journal article" date="2008" name="Nature">
        <title>The amphioxus genome and the evolution of the chordate karyotype.</title>
        <authorList>
            <consortium name="US DOE Joint Genome Institute (JGI-PGF)"/>
            <person name="Putnam N.H."/>
            <person name="Butts T."/>
            <person name="Ferrier D.E.K."/>
            <person name="Furlong R.F."/>
            <person name="Hellsten U."/>
            <person name="Kawashima T."/>
            <person name="Robinson-Rechavi M."/>
            <person name="Shoguchi E."/>
            <person name="Terry A."/>
            <person name="Yu J.-K."/>
            <person name="Benito-Gutierrez E.L."/>
            <person name="Dubchak I."/>
            <person name="Garcia-Fernandez J."/>
            <person name="Gibson-Brown J.J."/>
            <person name="Grigoriev I.V."/>
            <person name="Horton A.C."/>
            <person name="de Jong P.J."/>
            <person name="Jurka J."/>
            <person name="Kapitonov V.V."/>
            <person name="Kohara Y."/>
            <person name="Kuroki Y."/>
            <person name="Lindquist E."/>
            <person name="Lucas S."/>
            <person name="Osoegawa K."/>
            <person name="Pennacchio L.A."/>
            <person name="Salamov A.A."/>
            <person name="Satou Y."/>
            <person name="Sauka-Spengler T."/>
            <person name="Schmutz J."/>
            <person name="Shin-I T."/>
            <person name="Toyoda A."/>
            <person name="Bronner-Fraser M."/>
            <person name="Fujiyama A."/>
            <person name="Holland L.Z."/>
            <person name="Holland P.W.H."/>
            <person name="Satoh N."/>
            <person name="Rokhsar D.S."/>
        </authorList>
    </citation>
    <scope>NUCLEOTIDE SEQUENCE [LARGE SCALE GENOMIC DNA]</scope>
    <source>
        <strain evidence="3">S238N-H82</strain>
        <tissue evidence="3">Testes</tissue>
    </source>
</reference>
<evidence type="ECO:0000313" key="3">
    <source>
        <dbReference type="EMBL" id="EEN41969.1"/>
    </source>
</evidence>
<dbReference type="eggNOG" id="KOG2579">
    <property type="taxonomic scope" value="Eukaryota"/>
</dbReference>
<evidence type="ECO:0000259" key="2">
    <source>
        <dbReference type="PROSITE" id="PS51406"/>
    </source>
</evidence>
<feature type="domain" description="Fibrinogen C-terminal" evidence="2">
    <location>
        <begin position="1"/>
        <end position="199"/>
    </location>
</feature>
<dbReference type="Gene3D" id="4.10.530.10">
    <property type="entry name" value="Gamma-fibrinogen Carboxyl Terminal Fragment, domain 2"/>
    <property type="match status" value="1"/>
</dbReference>
<feature type="non-terminal residue" evidence="3">
    <location>
        <position position="1"/>
    </location>
</feature>
<dbReference type="STRING" id="7739.C3ZZQ9"/>
<dbReference type="InParanoid" id="C3ZZQ9"/>
<evidence type="ECO:0000256" key="1">
    <source>
        <dbReference type="SAM" id="MobiDB-lite"/>
    </source>
</evidence>
<gene>
    <name evidence="3" type="ORF">BRAFLDRAFT_255934</name>
</gene>
<dbReference type="SUPFAM" id="SSF56496">
    <property type="entry name" value="Fibrinogen C-terminal domain-like"/>
    <property type="match status" value="1"/>
</dbReference>